<comment type="similarity">
    <text evidence="1">Belongs to the constitutive coactivator of PPAR-gamma family.</text>
</comment>
<evidence type="ECO:0000313" key="4">
    <source>
        <dbReference type="Proteomes" id="UP000694388"/>
    </source>
</evidence>
<dbReference type="GeneTree" id="ENSGT00530000063168"/>
<dbReference type="Proteomes" id="UP000694388">
    <property type="component" value="Unplaced"/>
</dbReference>
<reference evidence="3" key="1">
    <citation type="submission" date="2025-05" db="UniProtKB">
        <authorList>
            <consortium name="Ensembl"/>
        </authorList>
    </citation>
    <scope>IDENTIFICATION</scope>
</reference>
<evidence type="ECO:0000259" key="2">
    <source>
        <dbReference type="Pfam" id="PF12813"/>
    </source>
</evidence>
<dbReference type="AlphaFoldDB" id="A0A8C4QWF9"/>
<organism evidence="3 4">
    <name type="scientific">Eptatretus burgeri</name>
    <name type="common">Inshore hagfish</name>
    <dbReference type="NCBI Taxonomy" id="7764"/>
    <lineage>
        <taxon>Eukaryota</taxon>
        <taxon>Metazoa</taxon>
        <taxon>Chordata</taxon>
        <taxon>Craniata</taxon>
        <taxon>Vertebrata</taxon>
        <taxon>Cyclostomata</taxon>
        <taxon>Myxini</taxon>
        <taxon>Myxiniformes</taxon>
        <taxon>Myxinidae</taxon>
        <taxon>Eptatretinae</taxon>
        <taxon>Eptatretus</taxon>
    </lineage>
</organism>
<dbReference type="Ensembl" id="ENSEBUT00000022166.1">
    <property type="protein sequence ID" value="ENSEBUP00000021590.1"/>
    <property type="gene ID" value="ENSEBUG00000013330.1"/>
</dbReference>
<evidence type="ECO:0000313" key="3">
    <source>
        <dbReference type="Ensembl" id="ENSEBUP00000021604.1"/>
    </source>
</evidence>
<proteinExistence type="inferred from homology"/>
<protein>
    <submittedName>
        <fullName evidence="3">Family with sequence similarity 120B</fullName>
    </submittedName>
</protein>
<dbReference type="InterPro" id="IPR029060">
    <property type="entry name" value="PIN-like_dom_sf"/>
</dbReference>
<dbReference type="Gene3D" id="3.40.50.1010">
    <property type="entry name" value="5'-nuclease"/>
    <property type="match status" value="1"/>
</dbReference>
<dbReference type="PANTHER" id="PTHR15976:SF17">
    <property type="entry name" value="CONSTITUTIVE COACTIVATOR OF PEROXISOME PROLIFERATOR-ACTIVATED RECEPTOR GAMMA"/>
    <property type="match status" value="1"/>
</dbReference>
<evidence type="ECO:0000256" key="1">
    <source>
        <dbReference type="ARBA" id="ARBA00009495"/>
    </source>
</evidence>
<sequence length="627" mass="69589">MGVLGLMTFMNNCPGGCEKVSLHELATCRRGAGVGAGVRPGVGAGVRRMAVDAPSMVRTWYTPEAWVQGGQWKEYMASLSRFLKALHNAHLHPVFFFDEGITQMKLQKWVQRRLKNGQEISEIFKYVRHTGQQPGRKMFTIPTCLCTFSKLALRSLGAEVVICLGECDKEVARYAKDMDCIGILSADSDFLIYDTVPLLSAHKLNMDDMSTVMYSREALCRQLGLAVSDLPVLACLVGNDHVSFDELQVFRTRCVGNYRGCRADVIIPRVAQHVSHLPHEHDALKSIERSCFPMRSQGVLCDAVAEYLLPGQCTPWLDCTTDRSEADVESPLCDDANLLQLVQEKTSAGQMNFVHHVLFTGKVEWSNALEDPDEASLPPTALIYRLVRQHIYSLVLGARSVEEASMKPKVKEWMVYHGNSLNEPHLISAVPLTLPGVPLDMYGLWQSEDMSDRKMQAFLACFDLADMFQIFKSLQPAHLALCCLLRYCVTKVPGLCLADIQALLAQALCLSSMDAKDLADLPGSPVAPRAVHLGSMFVRGLYMLLAVNAACGEPFEQEGLMPWMLFDGKLFQLKYHQAHNSSSPTALLKTKEQLQIFGNLFEMCTSAPLRDNDVNSPSTMTEVLVTS</sequence>
<dbReference type="InterPro" id="IPR026784">
    <property type="entry name" value="Coact_PPARg"/>
</dbReference>
<dbReference type="InterPro" id="IPR039436">
    <property type="entry name" value="Asteroid_dom"/>
</dbReference>
<dbReference type="GO" id="GO:0005634">
    <property type="term" value="C:nucleus"/>
    <property type="evidence" value="ECO:0007669"/>
    <property type="project" value="TreeGrafter"/>
</dbReference>
<feature type="domain" description="Asteroid" evidence="2">
    <location>
        <begin position="154"/>
        <end position="247"/>
    </location>
</feature>
<dbReference type="Ensembl" id="ENSEBUT00000022180.1">
    <property type="protein sequence ID" value="ENSEBUP00000021604.1"/>
    <property type="gene ID" value="ENSEBUG00000013330.1"/>
</dbReference>
<name>A0A8C4QWF9_EPTBU</name>
<accession>A0A8C4QWF9</accession>
<dbReference type="PANTHER" id="PTHR15976">
    <property type="entry name" value="CONSTITUTIVE COACTIVATOR OF PEROXISOME PROLIFERATOR-ACTIVATED RECEPTOR GAMMA"/>
    <property type="match status" value="1"/>
</dbReference>
<keyword evidence="4" id="KW-1185">Reference proteome</keyword>
<dbReference type="Pfam" id="PF12813">
    <property type="entry name" value="XPG_I_2"/>
    <property type="match status" value="1"/>
</dbReference>
<dbReference type="SUPFAM" id="SSF88723">
    <property type="entry name" value="PIN domain-like"/>
    <property type="match status" value="1"/>
</dbReference>